<proteinExistence type="predicted"/>
<reference evidence="2" key="2">
    <citation type="journal article" date="2021" name="PeerJ">
        <title>Extensive microbial diversity within the chicken gut microbiome revealed by metagenomics and culture.</title>
        <authorList>
            <person name="Gilroy R."/>
            <person name="Ravi A."/>
            <person name="Getino M."/>
            <person name="Pursley I."/>
            <person name="Horton D.L."/>
            <person name="Alikhan N.F."/>
            <person name="Baker D."/>
            <person name="Gharbi K."/>
            <person name="Hall N."/>
            <person name="Watson M."/>
            <person name="Adriaenssens E.M."/>
            <person name="Foster-Nyarko E."/>
            <person name="Jarju S."/>
            <person name="Secka A."/>
            <person name="Antonio M."/>
            <person name="Oren A."/>
            <person name="Chaudhuri R.R."/>
            <person name="La Ragione R."/>
            <person name="Hildebrand F."/>
            <person name="Pallen M.J."/>
        </authorList>
    </citation>
    <scope>NUCLEOTIDE SEQUENCE</scope>
    <source>
        <strain evidence="2">CHK165-10780</strain>
    </source>
</reference>
<keyword evidence="1" id="KW-0472">Membrane</keyword>
<protein>
    <submittedName>
        <fullName evidence="2">Uncharacterized protein</fullName>
    </submittedName>
</protein>
<feature type="transmembrane region" description="Helical" evidence="1">
    <location>
        <begin position="12"/>
        <end position="31"/>
    </location>
</feature>
<organism evidence="2 3">
    <name type="scientific">Candidatus Faecenecus gallistercoris</name>
    <dbReference type="NCBI Taxonomy" id="2840793"/>
    <lineage>
        <taxon>Bacteria</taxon>
        <taxon>Bacillati</taxon>
        <taxon>Bacillota</taxon>
        <taxon>Bacillota incertae sedis</taxon>
        <taxon>Candidatus Faecenecus</taxon>
    </lineage>
</organism>
<evidence type="ECO:0000313" key="3">
    <source>
        <dbReference type="Proteomes" id="UP000886725"/>
    </source>
</evidence>
<dbReference type="EMBL" id="DVFU01000003">
    <property type="protein sequence ID" value="HIQ64114.1"/>
    <property type="molecule type" value="Genomic_DNA"/>
</dbReference>
<accession>A0A9D1CKU8</accession>
<dbReference type="Proteomes" id="UP000886725">
    <property type="component" value="Unassembled WGS sequence"/>
</dbReference>
<name>A0A9D1CKU8_9FIRM</name>
<sequence length="242" mass="28109">MEKKEKKLRKWPFIVISFAILMIVIGFVILFREKLDKVTLTDESFYQFFSGQRYDYEGTLHLKKDGSITNLSFDGKDYSVTLDSTPIYYKDKKKVLFAENMMVVYPKSNISQYKVNYFTTIEQNENRITLKDGTMTKDLTETFLYDGKDLYFFPEEITLKVGNETYTLSPFSYVICEYGNKVSIYQYAQDTMTEVGITTETVEASKDGYTINLSMDSVSLDGMNNSRLLFKKIELLNNLEGE</sequence>
<dbReference type="AlphaFoldDB" id="A0A9D1CKU8"/>
<comment type="caution">
    <text evidence="2">The sequence shown here is derived from an EMBL/GenBank/DDBJ whole genome shotgun (WGS) entry which is preliminary data.</text>
</comment>
<reference evidence="2" key="1">
    <citation type="submission" date="2020-10" db="EMBL/GenBank/DDBJ databases">
        <authorList>
            <person name="Gilroy R."/>
        </authorList>
    </citation>
    <scope>NUCLEOTIDE SEQUENCE</scope>
    <source>
        <strain evidence="2">CHK165-10780</strain>
    </source>
</reference>
<evidence type="ECO:0000313" key="2">
    <source>
        <dbReference type="EMBL" id="HIQ64114.1"/>
    </source>
</evidence>
<evidence type="ECO:0000256" key="1">
    <source>
        <dbReference type="SAM" id="Phobius"/>
    </source>
</evidence>
<keyword evidence="1" id="KW-1133">Transmembrane helix</keyword>
<gene>
    <name evidence="2" type="ORF">IAC85_00065</name>
</gene>
<keyword evidence="1" id="KW-0812">Transmembrane</keyword>